<dbReference type="UniPathway" id="UPA00253"/>
<evidence type="ECO:0000256" key="2">
    <source>
        <dbReference type="ARBA" id="ARBA00022598"/>
    </source>
</evidence>
<dbReference type="Pfam" id="PF02540">
    <property type="entry name" value="NAD_synthase"/>
    <property type="match status" value="1"/>
</dbReference>
<dbReference type="GO" id="GO:0004359">
    <property type="term" value="F:glutaminase activity"/>
    <property type="evidence" value="ECO:0007669"/>
    <property type="project" value="InterPro"/>
</dbReference>
<feature type="non-terminal residue" evidence="7">
    <location>
        <position position="295"/>
    </location>
</feature>
<feature type="non-terminal residue" evidence="7">
    <location>
        <position position="1"/>
    </location>
</feature>
<protein>
    <recommendedName>
        <fullName evidence="6">NAD/GMP synthase domain-containing protein</fullName>
    </recommendedName>
</protein>
<evidence type="ECO:0000256" key="4">
    <source>
        <dbReference type="ARBA" id="ARBA00022840"/>
    </source>
</evidence>
<evidence type="ECO:0000313" key="7">
    <source>
        <dbReference type="EMBL" id="SVD30384.1"/>
    </source>
</evidence>
<dbReference type="PANTHER" id="PTHR23090:SF9">
    <property type="entry name" value="GLUTAMINE-DEPENDENT NAD(+) SYNTHETASE"/>
    <property type="match status" value="1"/>
</dbReference>
<dbReference type="GO" id="GO:0009435">
    <property type="term" value="P:NAD+ biosynthetic process"/>
    <property type="evidence" value="ECO:0007669"/>
    <property type="project" value="UniProtKB-UniPathway"/>
</dbReference>
<evidence type="ECO:0000256" key="5">
    <source>
        <dbReference type="ARBA" id="ARBA00023027"/>
    </source>
</evidence>
<keyword evidence="2" id="KW-0436">Ligase</keyword>
<name>A0A382U7X0_9ZZZZ</name>
<keyword evidence="4" id="KW-0067">ATP-binding</keyword>
<dbReference type="AlphaFoldDB" id="A0A382U7X0"/>
<accession>A0A382U7X0</accession>
<dbReference type="GO" id="GO:0005737">
    <property type="term" value="C:cytoplasm"/>
    <property type="evidence" value="ECO:0007669"/>
    <property type="project" value="InterPro"/>
</dbReference>
<dbReference type="FunFam" id="3.40.50.620:FF:000106">
    <property type="entry name" value="Glutamine-dependent NAD(+) synthetase"/>
    <property type="match status" value="1"/>
</dbReference>
<proteinExistence type="predicted"/>
<comment type="pathway">
    <text evidence="1">Cofactor biosynthesis; NAD(+) biosynthesis.</text>
</comment>
<reference evidence="7" key="1">
    <citation type="submission" date="2018-05" db="EMBL/GenBank/DDBJ databases">
        <authorList>
            <person name="Lanie J.A."/>
            <person name="Ng W.-L."/>
            <person name="Kazmierczak K.M."/>
            <person name="Andrzejewski T.M."/>
            <person name="Davidsen T.M."/>
            <person name="Wayne K.J."/>
            <person name="Tettelin H."/>
            <person name="Glass J.I."/>
            <person name="Rusch D."/>
            <person name="Podicherti R."/>
            <person name="Tsui H.-C.T."/>
            <person name="Winkler M.E."/>
        </authorList>
    </citation>
    <scope>NUCLEOTIDE SEQUENCE</scope>
</reference>
<dbReference type="Gene3D" id="3.40.50.620">
    <property type="entry name" value="HUPs"/>
    <property type="match status" value="1"/>
</dbReference>
<evidence type="ECO:0000256" key="1">
    <source>
        <dbReference type="ARBA" id="ARBA00004790"/>
    </source>
</evidence>
<keyword evidence="3" id="KW-0547">Nucleotide-binding</keyword>
<evidence type="ECO:0000259" key="6">
    <source>
        <dbReference type="Pfam" id="PF02540"/>
    </source>
</evidence>
<organism evidence="7">
    <name type="scientific">marine metagenome</name>
    <dbReference type="NCBI Taxonomy" id="408172"/>
    <lineage>
        <taxon>unclassified sequences</taxon>
        <taxon>metagenomes</taxon>
        <taxon>ecological metagenomes</taxon>
    </lineage>
</organism>
<dbReference type="NCBIfam" id="TIGR00552">
    <property type="entry name" value="nadE"/>
    <property type="match status" value="1"/>
</dbReference>
<dbReference type="EMBL" id="UINC01142192">
    <property type="protein sequence ID" value="SVD30384.1"/>
    <property type="molecule type" value="Genomic_DNA"/>
</dbReference>
<dbReference type="GO" id="GO:0003952">
    <property type="term" value="F:NAD+ synthase (glutamine-hydrolyzing) activity"/>
    <property type="evidence" value="ECO:0007669"/>
    <property type="project" value="InterPro"/>
</dbReference>
<gene>
    <name evidence="7" type="ORF">METZ01_LOCUS383238</name>
</gene>
<dbReference type="InterPro" id="IPR014729">
    <property type="entry name" value="Rossmann-like_a/b/a_fold"/>
</dbReference>
<dbReference type="InterPro" id="IPR003694">
    <property type="entry name" value="NAD_synthase"/>
</dbReference>
<dbReference type="CDD" id="cd00553">
    <property type="entry name" value="NAD_synthase"/>
    <property type="match status" value="1"/>
</dbReference>
<feature type="domain" description="NAD/GMP synthase" evidence="6">
    <location>
        <begin position="11"/>
        <end position="265"/>
    </location>
</feature>
<dbReference type="InterPro" id="IPR022310">
    <property type="entry name" value="NAD/GMP_synthase"/>
</dbReference>
<dbReference type="GO" id="GO:0005524">
    <property type="term" value="F:ATP binding"/>
    <property type="evidence" value="ECO:0007669"/>
    <property type="project" value="UniProtKB-KW"/>
</dbReference>
<keyword evidence="5" id="KW-0520">NAD</keyword>
<dbReference type="PANTHER" id="PTHR23090">
    <property type="entry name" value="NH 3 /GLUTAMINE-DEPENDENT NAD + SYNTHETASE"/>
    <property type="match status" value="1"/>
</dbReference>
<dbReference type="SUPFAM" id="SSF52402">
    <property type="entry name" value="Adenine nucleotide alpha hydrolases-like"/>
    <property type="match status" value="1"/>
</dbReference>
<evidence type="ECO:0000256" key="3">
    <source>
        <dbReference type="ARBA" id="ARBA00022741"/>
    </source>
</evidence>
<sequence length="295" mass="33226">ITKINEIEDVYKALVLGTRDYLIKNKFNKCLVSLSGGIDSAVVTAIAAKAVGSKNIVTVNLPSRYSSDHSITDSEKLCKNLGIKLINLPIEDAHKSMEDSLNFIFKNTKKNVAEENLQARIRGNIIMTISNKFSLLVLSTGNKSEIATGYATLYGDMAGGFSVLKDVPKTMVYKLANYINKVSDNYTIPINIINKPPSAELKPDQVDQDKLPEYEILDKIIELYVEKKQNIKEIMSNKILRKKISNDEILDIIQMIDRNEYKRRQSPPGVKITPLAFGKDRRYPIASELKYTYTK</sequence>